<dbReference type="EMBL" id="HBUF01328357">
    <property type="protein sequence ID" value="CAG6696376.1"/>
    <property type="molecule type" value="Transcribed_RNA"/>
</dbReference>
<organism evidence="5">
    <name type="scientific">Cacopsylla melanoneura</name>
    <dbReference type="NCBI Taxonomy" id="428564"/>
    <lineage>
        <taxon>Eukaryota</taxon>
        <taxon>Metazoa</taxon>
        <taxon>Ecdysozoa</taxon>
        <taxon>Arthropoda</taxon>
        <taxon>Hexapoda</taxon>
        <taxon>Insecta</taxon>
        <taxon>Pterygota</taxon>
        <taxon>Neoptera</taxon>
        <taxon>Paraneoptera</taxon>
        <taxon>Hemiptera</taxon>
        <taxon>Sternorrhyncha</taxon>
        <taxon>Psylloidea</taxon>
        <taxon>Psyllidae</taxon>
        <taxon>Psyllinae</taxon>
        <taxon>Cacopsylla</taxon>
    </lineage>
</organism>
<name>A0A8D8U0W7_9HEMI</name>
<comment type="subcellular location">
    <subcellularLocation>
        <location evidence="1">Mitochondrion</location>
    </subcellularLocation>
</comment>
<evidence type="ECO:0000256" key="2">
    <source>
        <dbReference type="ARBA" id="ARBA00022857"/>
    </source>
</evidence>
<proteinExistence type="inferred from homology"/>
<keyword evidence="3" id="KW-0496">Mitochondrion</keyword>
<dbReference type="AlphaFoldDB" id="A0A8D8U0W7"/>
<dbReference type="EMBL" id="HBUF01605707">
    <property type="protein sequence ID" value="CAG6777449.1"/>
    <property type="molecule type" value="Transcribed_RNA"/>
</dbReference>
<comment type="similarity">
    <text evidence="4">Belongs to the short-chain dehydrogenases/reductases (SDR) family. 17-beta-HSD 3 subfamily.</text>
</comment>
<dbReference type="InterPro" id="IPR002347">
    <property type="entry name" value="SDR_fam"/>
</dbReference>
<dbReference type="InterPro" id="IPR036291">
    <property type="entry name" value="NAD(P)-bd_dom_sf"/>
</dbReference>
<dbReference type="PANTHER" id="PTHR44889:SF1">
    <property type="entry name" value="INACTIVE HYDROXYSTEROID DEHYDROGENASE-LIKE PROTEIN 1"/>
    <property type="match status" value="1"/>
</dbReference>
<reference evidence="5" key="1">
    <citation type="submission" date="2021-05" db="EMBL/GenBank/DDBJ databases">
        <authorList>
            <person name="Alioto T."/>
            <person name="Alioto T."/>
            <person name="Gomez Garrido J."/>
        </authorList>
    </citation>
    <scope>NUCLEOTIDE SEQUENCE</scope>
</reference>
<evidence type="ECO:0000256" key="4">
    <source>
        <dbReference type="ARBA" id="ARBA00038261"/>
    </source>
</evidence>
<dbReference type="EMBL" id="HBUF01157079">
    <property type="protein sequence ID" value="CAG6649351.1"/>
    <property type="molecule type" value="Transcribed_RNA"/>
</dbReference>
<dbReference type="Gene3D" id="3.40.50.720">
    <property type="entry name" value="NAD(P)-binding Rossmann-like Domain"/>
    <property type="match status" value="1"/>
</dbReference>
<protein>
    <submittedName>
        <fullName evidence="5">Very-long-chain 3-oxoacyl-CoA reductase-A</fullName>
    </submittedName>
</protein>
<dbReference type="SUPFAM" id="SSF51735">
    <property type="entry name" value="NAD(P)-binding Rossmann-fold domains"/>
    <property type="match status" value="1"/>
</dbReference>
<dbReference type="PANTHER" id="PTHR44889">
    <property type="entry name" value="INACTIVE HYDROXYSTEROID DEHYDROGENASE-LIKE PROTEIN 1"/>
    <property type="match status" value="1"/>
</dbReference>
<dbReference type="EMBL" id="HBUF01486791">
    <property type="protein sequence ID" value="CAG6745193.1"/>
    <property type="molecule type" value="Transcribed_RNA"/>
</dbReference>
<evidence type="ECO:0000256" key="1">
    <source>
        <dbReference type="ARBA" id="ARBA00004173"/>
    </source>
</evidence>
<dbReference type="GO" id="GO:0005739">
    <property type="term" value="C:mitochondrion"/>
    <property type="evidence" value="ECO:0007669"/>
    <property type="project" value="UniProtKB-SubCell"/>
</dbReference>
<dbReference type="InterPro" id="IPR052149">
    <property type="entry name" value="17-beta-HSD3-like"/>
</dbReference>
<accession>A0A8D8U0W7</accession>
<keyword evidence="2" id="KW-0521">NADP</keyword>
<sequence length="309" mass="35282">MHPTASKLLCTLVRYEQPLALLGVYYLSHKLLHLALSAVSGLHYYVLSQWFPARDYRRYYGRWAVVMIERGTLSKHYAEELARKHMDIQIICAVDDKDKFETFSKYLSKTYKVRVGEVLAYNLDKDSAEGMLEFLKGKLSNLDSIGVMVNQMVARPEPKRYLDMSECEISEHIRVMLLMIHLTQFVLRGMKNQSSGVIVNIGDPSGEYPHCCESVHSASCAFMDYFSRSLSREVVYNKIHVQSLTPYLADMDDGDGRENKCTLLSITPPTVARNAVNGIGKTRSYGHFVYAVRGFFASLVPMCLRERNY</sequence>
<dbReference type="Pfam" id="PF00106">
    <property type="entry name" value="adh_short"/>
    <property type="match status" value="1"/>
</dbReference>
<evidence type="ECO:0000256" key="3">
    <source>
        <dbReference type="ARBA" id="ARBA00023128"/>
    </source>
</evidence>
<evidence type="ECO:0000313" key="5">
    <source>
        <dbReference type="EMBL" id="CAG6696376.1"/>
    </source>
</evidence>